<keyword evidence="1" id="KW-0812">Transmembrane</keyword>
<dbReference type="AlphaFoldDB" id="A0A0F9PD37"/>
<reference evidence="3" key="1">
    <citation type="journal article" date="2015" name="Nature">
        <title>Complex archaea that bridge the gap between prokaryotes and eukaryotes.</title>
        <authorList>
            <person name="Spang A."/>
            <person name="Saw J.H."/>
            <person name="Jorgensen S.L."/>
            <person name="Zaremba-Niedzwiedzka K."/>
            <person name="Martijn J."/>
            <person name="Lind A.E."/>
            <person name="van Eijk R."/>
            <person name="Schleper C."/>
            <person name="Guy L."/>
            <person name="Ettema T.J."/>
        </authorList>
    </citation>
    <scope>NUCLEOTIDE SEQUENCE</scope>
</reference>
<sequence>MPFYIRDSISLGPFRINLSKSGLGISTGVKGFRVGTGPKGHYIHAGMNGIYYRKSLGGLGRKPKSAPENDTSDYRSEIAKIASDDKLPTYMTDDGVLMRRILSAEADVLVSESHSEALRSLNEARERPSYTLILCGVAAVSLVLSFVSQNSVAIGIFMALLVAAYAIGNMLDIPRRNVVFAYNLEPAAEERYKALVGAIDRIAGSSKVWFVKAKGDITNLHAWKKNSGASALVDSKETSVSYALPPGVASNVTPPVIMIDGQKCYFFPDCILIEENKRFGAVRYETIRTAVRDQRMIMDSAPSDATVVGQTWKYVNKKGGPDRRFKDNRQLPICLFEEIGMVSDGGFKGLVQVSKHGISGAYGSALTELGRVTKELKDAVPLLIEQET</sequence>
<evidence type="ECO:0000313" key="3">
    <source>
        <dbReference type="EMBL" id="KKN29740.1"/>
    </source>
</evidence>
<evidence type="ECO:0000259" key="2">
    <source>
        <dbReference type="Pfam" id="PF14020"/>
    </source>
</evidence>
<dbReference type="Pfam" id="PF14020">
    <property type="entry name" value="DUF4236"/>
    <property type="match status" value="1"/>
</dbReference>
<keyword evidence="1" id="KW-0472">Membrane</keyword>
<proteinExistence type="predicted"/>
<protein>
    <recommendedName>
        <fullName evidence="2">DUF4236 domain-containing protein</fullName>
    </recommendedName>
</protein>
<name>A0A0F9PD37_9ZZZZ</name>
<organism evidence="3">
    <name type="scientific">marine sediment metagenome</name>
    <dbReference type="NCBI Taxonomy" id="412755"/>
    <lineage>
        <taxon>unclassified sequences</taxon>
        <taxon>metagenomes</taxon>
        <taxon>ecological metagenomes</taxon>
    </lineage>
</organism>
<feature type="domain" description="DUF4236" evidence="2">
    <location>
        <begin position="3"/>
        <end position="53"/>
    </location>
</feature>
<evidence type="ECO:0000256" key="1">
    <source>
        <dbReference type="SAM" id="Phobius"/>
    </source>
</evidence>
<feature type="transmembrane region" description="Helical" evidence="1">
    <location>
        <begin position="129"/>
        <end position="147"/>
    </location>
</feature>
<comment type="caution">
    <text evidence="3">The sequence shown here is derived from an EMBL/GenBank/DDBJ whole genome shotgun (WGS) entry which is preliminary data.</text>
</comment>
<keyword evidence="1" id="KW-1133">Transmembrane helix</keyword>
<feature type="transmembrane region" description="Helical" evidence="1">
    <location>
        <begin position="153"/>
        <end position="171"/>
    </location>
</feature>
<dbReference type="InterPro" id="IPR025330">
    <property type="entry name" value="DUF4236"/>
</dbReference>
<gene>
    <name evidence="3" type="ORF">LCGC14_0840930</name>
</gene>
<dbReference type="EMBL" id="LAZR01002461">
    <property type="protein sequence ID" value="KKN29740.1"/>
    <property type="molecule type" value="Genomic_DNA"/>
</dbReference>
<accession>A0A0F9PD37</accession>